<proteinExistence type="predicted"/>
<dbReference type="EMBL" id="BTGB01000001">
    <property type="protein sequence ID" value="GMM43658.1"/>
    <property type="molecule type" value="Genomic_DNA"/>
</dbReference>
<reference evidence="1 2" key="1">
    <citation type="journal article" date="2023" name="Elife">
        <title>Identification of key yeast species and microbe-microbe interactions impacting larval growth of Drosophila in the wild.</title>
        <authorList>
            <person name="Mure A."/>
            <person name="Sugiura Y."/>
            <person name="Maeda R."/>
            <person name="Honda K."/>
            <person name="Sakurai N."/>
            <person name="Takahashi Y."/>
            <person name="Watada M."/>
            <person name="Katoh T."/>
            <person name="Gotoh A."/>
            <person name="Gotoh Y."/>
            <person name="Taniguchi I."/>
            <person name="Nakamura K."/>
            <person name="Hayashi T."/>
            <person name="Katayama T."/>
            <person name="Uemura T."/>
            <person name="Hattori Y."/>
        </authorList>
    </citation>
    <scope>NUCLEOTIDE SEQUENCE [LARGE SCALE GENOMIC DNA]</scope>
    <source>
        <strain evidence="1 2">PK-24</strain>
    </source>
</reference>
<dbReference type="Proteomes" id="UP001378960">
    <property type="component" value="Unassembled WGS sequence"/>
</dbReference>
<comment type="caution">
    <text evidence="1">The sequence shown here is derived from an EMBL/GenBank/DDBJ whole genome shotgun (WGS) entry which is preliminary data.</text>
</comment>
<organism evidence="1 2">
    <name type="scientific">Pichia kluyveri</name>
    <name type="common">Yeast</name>
    <dbReference type="NCBI Taxonomy" id="36015"/>
    <lineage>
        <taxon>Eukaryota</taxon>
        <taxon>Fungi</taxon>
        <taxon>Dikarya</taxon>
        <taxon>Ascomycota</taxon>
        <taxon>Saccharomycotina</taxon>
        <taxon>Pichiomycetes</taxon>
        <taxon>Pichiales</taxon>
        <taxon>Pichiaceae</taxon>
        <taxon>Pichia</taxon>
    </lineage>
</organism>
<evidence type="ECO:0000313" key="2">
    <source>
        <dbReference type="Proteomes" id="UP001378960"/>
    </source>
</evidence>
<gene>
    <name evidence="1" type="ORF">DAPK24_002330</name>
</gene>
<accession>A0AAV5QXJ4</accession>
<name>A0AAV5QXJ4_PICKL</name>
<protein>
    <submittedName>
        <fullName evidence="1">Uncharacterized protein</fullName>
    </submittedName>
</protein>
<evidence type="ECO:0000313" key="1">
    <source>
        <dbReference type="EMBL" id="GMM43658.1"/>
    </source>
</evidence>
<dbReference type="AlphaFoldDB" id="A0AAV5QXJ4"/>
<sequence>MSNDDHLNKTLNRLSHIYNLPHILKESSSVLNSTTYQDIYQSLILPTHAINNSNKYDNSDANNEFDYLDNKLDVDENMTENNKHSENSTILIGHCIVNNGGILLNNLSKIPSYQWGFKHEDESLENNGNTSFNHDDSIISSNTNTSNNTNNTSNILTGLSEYRGTTISALPGNVIVNSSGGLNARMNRLPIMNKHSIKLISNYDLDNNLKIKSNDDRIILQGGKERNLMNGLPYYKAELIEKQIRNMNIVKKSDFKASNANTSWFSNNLNKTIDDIEYLHGEAIINQFITNKRTIRNYQWDLYWYDQMNGNYINNNSNNNTVNENYQTLSDYKLIEKLKFDKLKNLQIEKNSINTSLISLNNQKQLKRDQYINQITESGAFFDKNKLSDTLQDCEDLLVEYVYTTDEGEDENDTKVTDKDLKPLFDIYGEELINTQIKLMKRANKIMESEDEIIITNEELTEYKNKNNINLPEADNIKHSVNEQTESNKSLIYQTRFSNNKKFIQDNEFIIERELPINDSKLIEIENRLLNKSKNKKRECSSKIVKIKRTPNPNAIGFSNIKRRKPSFM</sequence>
<keyword evidence="2" id="KW-1185">Reference proteome</keyword>